<evidence type="ECO:0000256" key="4">
    <source>
        <dbReference type="ARBA" id="ARBA00022737"/>
    </source>
</evidence>
<dbReference type="PROSITE" id="PS00678">
    <property type="entry name" value="WD_REPEATS_1"/>
    <property type="match status" value="2"/>
</dbReference>
<evidence type="ECO:0000256" key="11">
    <source>
        <dbReference type="ARBA" id="ARBA00046364"/>
    </source>
</evidence>
<reference evidence="14" key="3">
    <citation type="submission" date="2025-09" db="UniProtKB">
        <authorList>
            <consortium name="Ensembl"/>
        </authorList>
    </citation>
    <scope>IDENTIFICATION</scope>
    <source>
        <strain evidence="14">Brown Norway</strain>
    </source>
</reference>
<reference evidence="14" key="1">
    <citation type="submission" date="2024-01" db="EMBL/GenBank/DDBJ databases">
        <title>GRCr8: a new rat reference genome assembly contstructed from accurate long reads and long range scaffolding.</title>
        <authorList>
            <person name="Doris P.A."/>
            <person name="Kalbfleisch T."/>
            <person name="Li K."/>
            <person name="Howe K."/>
            <person name="Wood J."/>
        </authorList>
    </citation>
    <scope>NUCLEOTIDE SEQUENCE [LARGE SCALE GENOMIC DNA]</scope>
    <source>
        <strain evidence="14">Brown Norway</strain>
    </source>
</reference>
<dbReference type="Pfam" id="PF00400">
    <property type="entry name" value="WD40"/>
    <property type="match status" value="5"/>
</dbReference>
<feature type="repeat" description="WD" evidence="12">
    <location>
        <begin position="308"/>
        <end position="349"/>
    </location>
</feature>
<feature type="repeat" description="WD" evidence="12">
    <location>
        <begin position="266"/>
        <end position="307"/>
    </location>
</feature>
<evidence type="ECO:0000256" key="5">
    <source>
        <dbReference type="ARBA" id="ARBA00023187"/>
    </source>
</evidence>
<comment type="similarity">
    <text evidence="7">Belongs to the WD repeat SMU1 family.</text>
</comment>
<dbReference type="AlphaFoldDB" id="G3V702"/>
<keyword evidence="4" id="KW-0677">Repeat</keyword>
<comment type="subunit">
    <text evidence="11">Component of the spliceosome B complex. Interacts with IK.</text>
</comment>
<comment type="subcellular location">
    <subcellularLocation>
        <location evidence="1">Nucleus speckle</location>
    </subcellularLocation>
</comment>
<dbReference type="InterPro" id="IPR006594">
    <property type="entry name" value="LisH"/>
</dbReference>
<accession>G3V702</accession>
<dbReference type="GO" id="GO:0000398">
    <property type="term" value="P:mRNA splicing, via spliceosome"/>
    <property type="evidence" value="ECO:0007669"/>
    <property type="project" value="InterPro"/>
</dbReference>
<dbReference type="InterPro" id="IPR054532">
    <property type="entry name" value="TPL_SMU1_LisH-like"/>
</dbReference>
<evidence type="ECO:0000259" key="13">
    <source>
        <dbReference type="PROSITE" id="PS50897"/>
    </source>
</evidence>
<gene>
    <name evidence="14 16" type="primary">Smu1</name>
</gene>
<dbReference type="PROSITE" id="PS50082">
    <property type="entry name" value="WD_REPEATS_2"/>
    <property type="match status" value="5"/>
</dbReference>
<dbReference type="HOGENOM" id="CLU_000288_57_38_1"/>
<comment type="function">
    <text evidence="10">Involved in pre-mRNA splicing as a component of the spliceosome. Regulates alternative splicing of the HSPG2 pre-mRNA. Required for normal accumulation of IK. Required for normal mitotic spindle assembly and normal progress through mitosis.</text>
</comment>
<name>G3V702_RAT</name>
<dbReference type="OMA" id="MMKQQEP"/>
<evidence type="ECO:0000256" key="6">
    <source>
        <dbReference type="ARBA" id="ARBA00023242"/>
    </source>
</evidence>
<evidence type="ECO:0000256" key="7">
    <source>
        <dbReference type="ARBA" id="ARBA00025801"/>
    </source>
</evidence>
<dbReference type="InterPro" id="IPR036322">
    <property type="entry name" value="WD40_repeat_dom_sf"/>
</dbReference>
<keyword evidence="3" id="KW-0507">mRNA processing</keyword>
<dbReference type="PROSITE" id="PS50897">
    <property type="entry name" value="CTLH"/>
    <property type="match status" value="1"/>
</dbReference>
<feature type="repeat" description="WD" evidence="12">
    <location>
        <begin position="223"/>
        <end position="264"/>
    </location>
</feature>
<dbReference type="CDD" id="cd00200">
    <property type="entry name" value="WD40"/>
    <property type="match status" value="1"/>
</dbReference>
<dbReference type="Ensembl" id="ENSRNOT00000010464.6">
    <property type="protein sequence ID" value="ENSRNOP00000010463.4"/>
    <property type="gene ID" value="ENSRNOG00000007671.6"/>
</dbReference>
<dbReference type="PANTHER" id="PTHR22848">
    <property type="entry name" value="WD40 REPEAT PROTEIN"/>
    <property type="match status" value="1"/>
</dbReference>
<dbReference type="Proteomes" id="UP000002494">
    <property type="component" value="Chromosome 5"/>
</dbReference>
<dbReference type="InterPro" id="IPR006595">
    <property type="entry name" value="CTLH_C"/>
</dbReference>
<dbReference type="SUPFAM" id="SSF50978">
    <property type="entry name" value="WD40 repeat-like"/>
    <property type="match status" value="1"/>
</dbReference>
<evidence type="ECO:0000313" key="15">
    <source>
        <dbReference type="Proteomes" id="UP000002494"/>
    </source>
</evidence>
<dbReference type="jPOST" id="G3V702"/>
<evidence type="ECO:0000256" key="3">
    <source>
        <dbReference type="ARBA" id="ARBA00022664"/>
    </source>
</evidence>
<evidence type="ECO:0000256" key="1">
    <source>
        <dbReference type="ARBA" id="ARBA00004324"/>
    </source>
</evidence>
<keyword evidence="2 12" id="KW-0853">WD repeat</keyword>
<dbReference type="Pfam" id="PF17814">
    <property type="entry name" value="LisH_TPL"/>
    <property type="match status" value="1"/>
</dbReference>
<dbReference type="PRINTS" id="PR00320">
    <property type="entry name" value="GPROTEINBRPT"/>
</dbReference>
<dbReference type="RGD" id="620694">
    <property type="gene designation" value="Smu1"/>
</dbReference>
<feature type="repeat" description="WD" evidence="12">
    <location>
        <begin position="173"/>
        <end position="214"/>
    </location>
</feature>
<feature type="domain" description="CTLH" evidence="13">
    <location>
        <begin position="40"/>
        <end position="92"/>
    </location>
</feature>
<dbReference type="InterPro" id="IPR020472">
    <property type="entry name" value="WD40_PAC1"/>
</dbReference>
<dbReference type="Gene3D" id="2.130.10.10">
    <property type="entry name" value="YVTN repeat-like/Quinoprotein amine dehydrogenase"/>
    <property type="match status" value="2"/>
</dbReference>
<evidence type="ECO:0000256" key="9">
    <source>
        <dbReference type="ARBA" id="ARBA00031988"/>
    </source>
</evidence>
<keyword evidence="15" id="KW-1185">Reference proteome</keyword>
<proteinExistence type="inferred from homology"/>
<keyword evidence="6" id="KW-0539">Nucleus</keyword>
<organism evidence="14 15">
    <name type="scientific">Rattus norvegicus</name>
    <name type="common">Rat</name>
    <dbReference type="NCBI Taxonomy" id="10116"/>
    <lineage>
        <taxon>Eukaryota</taxon>
        <taxon>Metazoa</taxon>
        <taxon>Chordata</taxon>
        <taxon>Craniata</taxon>
        <taxon>Vertebrata</taxon>
        <taxon>Euteleostomi</taxon>
        <taxon>Mammalia</taxon>
        <taxon>Eutheria</taxon>
        <taxon>Euarchontoglires</taxon>
        <taxon>Glires</taxon>
        <taxon>Rodentia</taxon>
        <taxon>Myomorpha</taxon>
        <taxon>Muroidea</taxon>
        <taxon>Muridae</taxon>
        <taxon>Murinae</taxon>
        <taxon>Rattus</taxon>
    </lineage>
</organism>
<evidence type="ECO:0000313" key="16">
    <source>
        <dbReference type="RGD" id="620694"/>
    </source>
</evidence>
<dbReference type="InterPro" id="IPR015943">
    <property type="entry name" value="WD40/YVTN_repeat-like_dom_sf"/>
</dbReference>
<dbReference type="GO" id="GO:0005681">
    <property type="term" value="C:spliceosomal complex"/>
    <property type="evidence" value="ECO:0007669"/>
    <property type="project" value="UniProtKB-KW"/>
</dbReference>
<evidence type="ECO:0000256" key="12">
    <source>
        <dbReference type="PROSITE-ProRule" id="PRU00221"/>
    </source>
</evidence>
<dbReference type="InterPro" id="IPR001680">
    <property type="entry name" value="WD40_rpt"/>
</dbReference>
<evidence type="ECO:0000256" key="2">
    <source>
        <dbReference type="ARBA" id="ARBA00022574"/>
    </source>
</evidence>
<reference evidence="14" key="2">
    <citation type="submission" date="2025-08" db="UniProtKB">
        <authorList>
            <consortium name="Ensembl"/>
        </authorList>
    </citation>
    <scope>IDENTIFICATION</scope>
    <source>
        <strain evidence="14">Brown Norway</strain>
    </source>
</reference>
<dbReference type="GeneTree" id="ENSGT00940000155007"/>
<dbReference type="GO" id="GO:0005737">
    <property type="term" value="C:cytoplasm"/>
    <property type="evidence" value="ECO:0007669"/>
    <property type="project" value="UniProtKB-SubCell"/>
</dbReference>
<dbReference type="SMART" id="SM00320">
    <property type="entry name" value="WD40"/>
    <property type="match status" value="7"/>
</dbReference>
<dbReference type="PROSITE" id="PS50896">
    <property type="entry name" value="LISH"/>
    <property type="match status" value="1"/>
</dbReference>
<keyword evidence="5" id="KW-0508">mRNA splicing</keyword>
<dbReference type="InterPro" id="IPR045184">
    <property type="entry name" value="SMU1"/>
</dbReference>
<dbReference type="Bgee" id="ENSRNOG00000007671">
    <property type="expression patterns" value="Expressed in thymus and 20 other cell types or tissues"/>
</dbReference>
<evidence type="ECO:0000313" key="14">
    <source>
        <dbReference type="Ensembl" id="ENSRNOP00000010463.4"/>
    </source>
</evidence>
<dbReference type="SMART" id="SM00667">
    <property type="entry name" value="LisH"/>
    <property type="match status" value="1"/>
</dbReference>
<dbReference type="PROSITE" id="PS50294">
    <property type="entry name" value="WD_REPEATS_REGION"/>
    <property type="match status" value="4"/>
</dbReference>
<evidence type="ECO:0000256" key="8">
    <source>
        <dbReference type="ARBA" id="ARBA00026184"/>
    </source>
</evidence>
<dbReference type="InterPro" id="IPR019775">
    <property type="entry name" value="WD40_repeat_CS"/>
</dbReference>
<dbReference type="GO" id="GO:0016607">
    <property type="term" value="C:nuclear speck"/>
    <property type="evidence" value="ECO:0007669"/>
    <property type="project" value="UniProtKB-SubCell"/>
</dbReference>
<sequence>MSIEIESSDVIRLIMQYLKENSLHRALATLQEETTVSLNTVDSIESFVADINSGHWDTVLQAIQSLKLPDKTLIDLYEQVVLELIELRELGAARSLLRQTDPMIMLKQTQPERYIHLENLLARSYFDPREALKWQQHQGLLPPGMTIDLFRGKAAVKDVEEEKFPTQLSRHIKFGQKSHVECARFSPDGQYLVTGSVDGFIEVWNFTTGKIRKDLKYQAQDNFMMMDDAVLCMCFSRDTEMLATGAQDGKIKVWKIQSGQCLRRFERAHSKGVTCLSFSKDSSQILSASFDQTIRIHGLKSGKTLKEFRGHSSFVNEATFTQDGHYIISASSDGTVKIWNMKTTECSNTFKSLGSTAGTDITVNSVILLPKNPEHFVVCNRSNTVVIMNMQGQIVRSFSSGKREGGDFVCCALSPRGEWIYCVGEDFVLYCFSTVTGKLERTLTVHEKDVIGIAHHPHQNLIATYSEDGLLKLWKP</sequence>
<dbReference type="SMR" id="G3V702"/>
<protein>
    <recommendedName>
        <fullName evidence="8">WD40 repeat-containing protein SMU1</fullName>
    </recommendedName>
    <alternativeName>
        <fullName evidence="9">Smu-1 suppressor of mec-8 and unc-52 protein homolog</fullName>
    </alternativeName>
</protein>
<evidence type="ECO:0000256" key="10">
    <source>
        <dbReference type="ARBA" id="ARBA00046199"/>
    </source>
</evidence>
<dbReference type="SMART" id="SM00668">
    <property type="entry name" value="CTLH"/>
    <property type="match status" value="1"/>
</dbReference>
<feature type="repeat" description="WD" evidence="12">
    <location>
        <begin position="443"/>
        <end position="476"/>
    </location>
</feature>